<protein>
    <recommendedName>
        <fullName evidence="9">Major facilitator superfamily (MFS) profile domain-containing protein</fullName>
    </recommendedName>
</protein>
<dbReference type="Pfam" id="PF07690">
    <property type="entry name" value="MFS_1"/>
    <property type="match status" value="1"/>
</dbReference>
<reference evidence="7" key="1">
    <citation type="submission" date="2025-08" db="UniProtKB">
        <authorList>
            <consortium name="Ensembl"/>
        </authorList>
    </citation>
    <scope>IDENTIFICATION</scope>
</reference>
<evidence type="ECO:0008006" key="9">
    <source>
        <dbReference type="Google" id="ProtNLM"/>
    </source>
</evidence>
<keyword evidence="8" id="KW-1185">Reference proteome</keyword>
<reference evidence="7" key="2">
    <citation type="submission" date="2025-09" db="UniProtKB">
        <authorList>
            <consortium name="Ensembl"/>
        </authorList>
    </citation>
    <scope>IDENTIFICATION</scope>
</reference>
<accession>A0A2K5JN35</accession>
<dbReference type="FunFam" id="1.20.1250.20:FF:000060">
    <property type="entry name" value="Solute carrier family 17 member 3"/>
    <property type="match status" value="1"/>
</dbReference>
<dbReference type="Proteomes" id="UP000233080">
    <property type="component" value="Unassembled WGS sequence"/>
</dbReference>
<name>A0A2K5JN35_COLAP</name>
<dbReference type="GO" id="GO:0006820">
    <property type="term" value="P:monoatomic anion transport"/>
    <property type="evidence" value="ECO:0007669"/>
    <property type="project" value="TreeGrafter"/>
</dbReference>
<evidence type="ECO:0000256" key="1">
    <source>
        <dbReference type="ARBA" id="ARBA00004141"/>
    </source>
</evidence>
<dbReference type="InterPro" id="IPR036259">
    <property type="entry name" value="MFS_trans_sf"/>
</dbReference>
<evidence type="ECO:0000256" key="3">
    <source>
        <dbReference type="ARBA" id="ARBA00022989"/>
    </source>
</evidence>
<feature type="transmembrane region" description="Helical" evidence="6">
    <location>
        <begin position="239"/>
        <end position="267"/>
    </location>
</feature>
<evidence type="ECO:0000313" key="7">
    <source>
        <dbReference type="Ensembl" id="ENSCANP00000030256.1"/>
    </source>
</evidence>
<keyword evidence="4 6" id="KW-0472">Membrane</keyword>
<feature type="transmembrane region" description="Helical" evidence="6">
    <location>
        <begin position="93"/>
        <end position="116"/>
    </location>
</feature>
<evidence type="ECO:0000256" key="4">
    <source>
        <dbReference type="ARBA" id="ARBA00023136"/>
    </source>
</evidence>
<dbReference type="PANTHER" id="PTHR11662">
    <property type="entry name" value="SOLUTE CARRIER FAMILY 17"/>
    <property type="match status" value="1"/>
</dbReference>
<dbReference type="InterPro" id="IPR011701">
    <property type="entry name" value="MFS"/>
</dbReference>
<comment type="subcellular location">
    <subcellularLocation>
        <location evidence="1">Membrane</location>
        <topology evidence="1">Multi-pass membrane protein</topology>
    </subcellularLocation>
</comment>
<dbReference type="Gene3D" id="1.20.1250.20">
    <property type="entry name" value="MFS general substrate transporter like domains"/>
    <property type="match status" value="2"/>
</dbReference>
<feature type="transmembrane region" description="Helical" evidence="6">
    <location>
        <begin position="287"/>
        <end position="308"/>
    </location>
</feature>
<organism evidence="7 8">
    <name type="scientific">Colobus angolensis palliatus</name>
    <name type="common">Peters' Angolan colobus</name>
    <dbReference type="NCBI Taxonomy" id="336983"/>
    <lineage>
        <taxon>Eukaryota</taxon>
        <taxon>Metazoa</taxon>
        <taxon>Chordata</taxon>
        <taxon>Craniata</taxon>
        <taxon>Vertebrata</taxon>
        <taxon>Euteleostomi</taxon>
        <taxon>Mammalia</taxon>
        <taxon>Eutheria</taxon>
        <taxon>Euarchontoglires</taxon>
        <taxon>Primates</taxon>
        <taxon>Haplorrhini</taxon>
        <taxon>Catarrhini</taxon>
        <taxon>Cercopithecidae</taxon>
        <taxon>Colobinae</taxon>
        <taxon>Colobus</taxon>
    </lineage>
</organism>
<dbReference type="PANTHER" id="PTHR11662:SF193">
    <property type="entry name" value="SODIUM-DEPENDENT PHOSPHATE TRANSPORT PROTEIN 3"/>
    <property type="match status" value="1"/>
</dbReference>
<evidence type="ECO:0000313" key="8">
    <source>
        <dbReference type="Proteomes" id="UP000233080"/>
    </source>
</evidence>
<feature type="transmembrane region" description="Helical" evidence="6">
    <location>
        <begin position="122"/>
        <end position="150"/>
    </location>
</feature>
<proteinExistence type="predicted"/>
<evidence type="ECO:0000256" key="2">
    <source>
        <dbReference type="ARBA" id="ARBA00022692"/>
    </source>
</evidence>
<dbReference type="AlphaFoldDB" id="A0A2K5JN35"/>
<keyword evidence="2 6" id="KW-0812">Transmembrane</keyword>
<evidence type="ECO:0000256" key="5">
    <source>
        <dbReference type="SAM" id="MobiDB-lite"/>
    </source>
</evidence>
<evidence type="ECO:0000256" key="6">
    <source>
        <dbReference type="SAM" id="Phobius"/>
    </source>
</evidence>
<sequence>MDGKPATRKGLDFCSLRYGLALIMHFSNFTMITQRVSLSIAIIAMVNTTQQHGLSNASTEGPVADALNNSSISIKEFDTKASVYRWSPETQGIIFSSINYGIILTLIPSGYLAGIFGAKKMLGAGLLISSLLTLFTPLAADFGVILVIVVRTVQGMAQGMAWTGQFTIWAKWAPPLERSKLTTIAGSGSTGCVCCLLWFTVIYDDPMHHPCISVREKEHIVSSLAQQPSSPRRAVPIKAMVTCLPLWAIFLGFFSHFWLCTIILTYLPTYISTLLHVNIRDSGVLSSLPFIAAASCTILGGQLADFLLSRNLLRLITVRKLFSSFDMQVSSWESQEDLGSSQESSLPLPLDSSSVRILSLVGGMSFSCLLQSTCLACSFTSHLGKQNFKTGPKRGPSPASEDIKLQT</sequence>
<dbReference type="GO" id="GO:0016324">
    <property type="term" value="C:apical plasma membrane"/>
    <property type="evidence" value="ECO:0007669"/>
    <property type="project" value="TreeGrafter"/>
</dbReference>
<keyword evidence="3 6" id="KW-1133">Transmembrane helix</keyword>
<dbReference type="Ensembl" id="ENSCANT00000053459.1">
    <property type="protein sequence ID" value="ENSCANP00000030256.1"/>
    <property type="gene ID" value="ENSCANG00000038787.1"/>
</dbReference>
<dbReference type="GO" id="GO:0022857">
    <property type="term" value="F:transmembrane transporter activity"/>
    <property type="evidence" value="ECO:0007669"/>
    <property type="project" value="InterPro"/>
</dbReference>
<feature type="region of interest" description="Disordered" evidence="5">
    <location>
        <begin position="388"/>
        <end position="407"/>
    </location>
</feature>
<dbReference type="InterPro" id="IPR050382">
    <property type="entry name" value="MFS_Na/Anion_cotransporter"/>
</dbReference>
<dbReference type="SUPFAM" id="SSF103473">
    <property type="entry name" value="MFS general substrate transporter"/>
    <property type="match status" value="1"/>
</dbReference>